<gene>
    <name evidence="2" type="ORF">HYZ11_18095</name>
</gene>
<evidence type="ECO:0000313" key="3">
    <source>
        <dbReference type="Proteomes" id="UP000782312"/>
    </source>
</evidence>
<dbReference type="PANTHER" id="PTHR42759">
    <property type="entry name" value="MOXR FAMILY PROTEIN"/>
    <property type="match status" value="1"/>
</dbReference>
<dbReference type="EMBL" id="JACPUR010000041">
    <property type="protein sequence ID" value="MBI3129523.1"/>
    <property type="molecule type" value="Genomic_DNA"/>
</dbReference>
<accession>A0A932MQ35</accession>
<dbReference type="InterPro" id="IPR027417">
    <property type="entry name" value="P-loop_NTPase"/>
</dbReference>
<dbReference type="Proteomes" id="UP000782312">
    <property type="component" value="Unassembled WGS sequence"/>
</dbReference>
<name>A0A932MQ35_UNCTE</name>
<organism evidence="2 3">
    <name type="scientific">Tectimicrobiota bacterium</name>
    <dbReference type="NCBI Taxonomy" id="2528274"/>
    <lineage>
        <taxon>Bacteria</taxon>
        <taxon>Pseudomonadati</taxon>
        <taxon>Nitrospinota/Tectimicrobiota group</taxon>
        <taxon>Candidatus Tectimicrobiota</taxon>
    </lineage>
</organism>
<proteinExistence type="predicted"/>
<dbReference type="GO" id="GO:0016887">
    <property type="term" value="F:ATP hydrolysis activity"/>
    <property type="evidence" value="ECO:0007669"/>
    <property type="project" value="InterPro"/>
</dbReference>
<protein>
    <submittedName>
        <fullName evidence="2">MoxR family ATPase</fullName>
    </submittedName>
</protein>
<dbReference type="Gene3D" id="3.40.50.300">
    <property type="entry name" value="P-loop containing nucleotide triphosphate hydrolases"/>
    <property type="match status" value="1"/>
</dbReference>
<dbReference type="PANTHER" id="PTHR42759:SF1">
    <property type="entry name" value="MAGNESIUM-CHELATASE SUBUNIT CHLD"/>
    <property type="match status" value="1"/>
</dbReference>
<dbReference type="AlphaFoldDB" id="A0A932MQ35"/>
<evidence type="ECO:0000259" key="1">
    <source>
        <dbReference type="SMART" id="SM00382"/>
    </source>
</evidence>
<comment type="caution">
    <text evidence="2">The sequence shown here is derived from an EMBL/GenBank/DDBJ whole genome shotgun (WGS) entry which is preliminary data.</text>
</comment>
<sequence>MTSSQAGTSRRKKSDADFSSVESVQETLRSQDYIADRTLATTLFLATKLEKPLFLEGEAGVGKTELAKVLASALDTELIRLQCYEGLDSNSALYEWNYAKQLLHIKMEEGQSDTKKVERDIFSSDYLIERPLLRALVRSKDRPAVLLIDKIDRSDEEFEAFLLEILSDFQITIPEMGTIKAGRRPVVILTSNRTREIHDALKRRCLYLWVDYPSFEKEVEIILTKVPAAPRRLAEQITRFMGQARTMDFYKRPGVAETLDWAQALLALHRQELDPQSVRETIGCILKYQDDIKRVEEDGLDRLVATAHTSPEV</sequence>
<evidence type="ECO:0000313" key="2">
    <source>
        <dbReference type="EMBL" id="MBI3129523.1"/>
    </source>
</evidence>
<dbReference type="InterPro" id="IPR011704">
    <property type="entry name" value="ATPase_dyneun-rel_AAA"/>
</dbReference>
<dbReference type="SUPFAM" id="SSF52540">
    <property type="entry name" value="P-loop containing nucleoside triphosphate hydrolases"/>
    <property type="match status" value="1"/>
</dbReference>
<dbReference type="GO" id="GO:0005524">
    <property type="term" value="F:ATP binding"/>
    <property type="evidence" value="ECO:0007669"/>
    <property type="project" value="InterPro"/>
</dbReference>
<dbReference type="CDD" id="cd00009">
    <property type="entry name" value="AAA"/>
    <property type="match status" value="1"/>
</dbReference>
<dbReference type="InterPro" id="IPR050764">
    <property type="entry name" value="CbbQ/NirQ/NorQ/GpvN"/>
</dbReference>
<feature type="domain" description="AAA+ ATPase" evidence="1">
    <location>
        <begin position="49"/>
        <end position="214"/>
    </location>
</feature>
<dbReference type="Pfam" id="PF07728">
    <property type="entry name" value="AAA_5"/>
    <property type="match status" value="1"/>
</dbReference>
<dbReference type="InterPro" id="IPR003593">
    <property type="entry name" value="AAA+_ATPase"/>
</dbReference>
<reference evidence="2" key="1">
    <citation type="submission" date="2020-07" db="EMBL/GenBank/DDBJ databases">
        <title>Huge and variable diversity of episymbiotic CPR bacteria and DPANN archaea in groundwater ecosystems.</title>
        <authorList>
            <person name="He C.Y."/>
            <person name="Keren R."/>
            <person name="Whittaker M."/>
            <person name="Farag I.F."/>
            <person name="Doudna J."/>
            <person name="Cate J.H.D."/>
            <person name="Banfield J.F."/>
        </authorList>
    </citation>
    <scope>NUCLEOTIDE SEQUENCE</scope>
    <source>
        <strain evidence="2">NC_groundwater_763_Ag_S-0.2um_68_21</strain>
    </source>
</reference>
<dbReference type="SMART" id="SM00382">
    <property type="entry name" value="AAA"/>
    <property type="match status" value="1"/>
</dbReference>